<dbReference type="NCBIfam" id="NF006053">
    <property type="entry name" value="PRK08201.1"/>
    <property type="match status" value="1"/>
</dbReference>
<dbReference type="PANTHER" id="PTHR43270:SF12">
    <property type="entry name" value="SUCCINYL-DIAMINOPIMELATE DESUCCINYLASE"/>
    <property type="match status" value="1"/>
</dbReference>
<protein>
    <submittedName>
        <fullName evidence="5">Acetylornithine deacetylase/Succinyl-diaminopimelate desuccinylase</fullName>
    </submittedName>
</protein>
<dbReference type="SUPFAM" id="SSF53187">
    <property type="entry name" value="Zn-dependent exopeptidases"/>
    <property type="match status" value="1"/>
</dbReference>
<dbReference type="Pfam" id="PF01546">
    <property type="entry name" value="Peptidase_M20"/>
    <property type="match status" value="1"/>
</dbReference>
<dbReference type="Proteomes" id="UP000199073">
    <property type="component" value="Unassembled WGS sequence"/>
</dbReference>
<dbReference type="Gene3D" id="3.40.630.10">
    <property type="entry name" value="Zn peptidases"/>
    <property type="match status" value="1"/>
</dbReference>
<proteinExistence type="predicted"/>
<dbReference type="Gene3D" id="3.30.70.360">
    <property type="match status" value="1"/>
</dbReference>
<keyword evidence="3" id="KW-0378">Hydrolase</keyword>
<dbReference type="InterPro" id="IPR011650">
    <property type="entry name" value="Peptidase_M20_dimer"/>
</dbReference>
<dbReference type="GO" id="GO:0008233">
    <property type="term" value="F:peptidase activity"/>
    <property type="evidence" value="ECO:0007669"/>
    <property type="project" value="UniProtKB-KW"/>
</dbReference>
<accession>A0A1H0IYC9</accession>
<name>A0A1H0IYC9_9BACT</name>
<organism evidence="5 6">
    <name type="scientific">Desulforhopalus singaporensis</name>
    <dbReference type="NCBI Taxonomy" id="91360"/>
    <lineage>
        <taxon>Bacteria</taxon>
        <taxon>Pseudomonadati</taxon>
        <taxon>Thermodesulfobacteriota</taxon>
        <taxon>Desulfobulbia</taxon>
        <taxon>Desulfobulbales</taxon>
        <taxon>Desulfocapsaceae</taxon>
        <taxon>Desulforhopalus</taxon>
    </lineage>
</organism>
<feature type="domain" description="Peptidase M20 dimerisation" evidence="4">
    <location>
        <begin position="227"/>
        <end position="387"/>
    </location>
</feature>
<keyword evidence="6" id="KW-1185">Reference proteome</keyword>
<dbReference type="GO" id="GO:0046872">
    <property type="term" value="F:metal ion binding"/>
    <property type="evidence" value="ECO:0007669"/>
    <property type="project" value="UniProtKB-KW"/>
</dbReference>
<dbReference type="AlphaFoldDB" id="A0A1H0IYC9"/>
<gene>
    <name evidence="5" type="ORF">SAMN05660330_00071</name>
</gene>
<dbReference type="InterPro" id="IPR002933">
    <property type="entry name" value="Peptidase_M20"/>
</dbReference>
<keyword evidence="1" id="KW-0645">Protease</keyword>
<evidence type="ECO:0000256" key="2">
    <source>
        <dbReference type="ARBA" id="ARBA00022723"/>
    </source>
</evidence>
<dbReference type="PANTHER" id="PTHR43270">
    <property type="entry name" value="BETA-ALA-HIS DIPEPTIDASE"/>
    <property type="match status" value="1"/>
</dbReference>
<evidence type="ECO:0000256" key="3">
    <source>
        <dbReference type="ARBA" id="ARBA00022801"/>
    </source>
</evidence>
<reference evidence="5 6" key="1">
    <citation type="submission" date="2016-10" db="EMBL/GenBank/DDBJ databases">
        <authorList>
            <person name="de Groot N.N."/>
        </authorList>
    </citation>
    <scope>NUCLEOTIDE SEQUENCE [LARGE SCALE GENOMIC DNA]</scope>
    <source>
        <strain evidence="5 6">DSM 12130</strain>
    </source>
</reference>
<dbReference type="NCBIfam" id="NF005914">
    <property type="entry name" value="PRK07907.1"/>
    <property type="match status" value="1"/>
</dbReference>
<dbReference type="Pfam" id="PF07687">
    <property type="entry name" value="M20_dimer"/>
    <property type="match status" value="1"/>
</dbReference>
<evidence type="ECO:0000259" key="4">
    <source>
        <dbReference type="Pfam" id="PF07687"/>
    </source>
</evidence>
<dbReference type="NCBIfam" id="NF006579">
    <property type="entry name" value="PRK09104.1"/>
    <property type="match status" value="1"/>
</dbReference>
<dbReference type="InterPro" id="IPR051458">
    <property type="entry name" value="Cyt/Met_Dipeptidase"/>
</dbReference>
<evidence type="ECO:0000256" key="1">
    <source>
        <dbReference type="ARBA" id="ARBA00022670"/>
    </source>
</evidence>
<keyword evidence="2" id="KW-0479">Metal-binding</keyword>
<sequence>MKVCRTRAIASTTSSRNKNANTTNFATYMNIFNKLHDYIDDNFELFVKRLTQWLSIPSISTLPANRKEVSEAALWILDQLEAAGLNDATVIETKGHPLVFGQKLVNPDLPTLLIYGHYDVQPVDPLEEWITPPFSPDIRDGAIYARGASDDKGQVLLVLFAIEAWTRTAGAVPVNIKVVLEGEEESSGDAIEKYVTANPEMFSADAVLICDTPMMSATQPSIITSLRGIVYSEIAMSGASSDLHSGSYGGVAPNPVHGLCLLLGKLKQEDGVIRIPELQKALDDSSAPTRAELDYWQQNGRAIRAELCRTMGVTQLVGETERPPLECIGLRPTLEIHGIRGGFVGEGEKTVIPAKALAKVSLRVPPGLDPDKVAEWFTKAVRDNSPQGYETETRILHIGRGLAVDPENSYFRAAVRALEKTYGKGPLLTREGGSIPVAALFNEILQIPVILMGFGLPDDNLHAPNEKFSLEQFRRGIKTVALFLKEIT</sequence>
<evidence type="ECO:0000313" key="5">
    <source>
        <dbReference type="EMBL" id="SDO36332.1"/>
    </source>
</evidence>
<dbReference type="GO" id="GO:0006508">
    <property type="term" value="P:proteolysis"/>
    <property type="evidence" value="ECO:0007669"/>
    <property type="project" value="UniProtKB-KW"/>
</dbReference>
<dbReference type="EMBL" id="FNJI01000001">
    <property type="protein sequence ID" value="SDO36332.1"/>
    <property type="molecule type" value="Genomic_DNA"/>
</dbReference>
<evidence type="ECO:0000313" key="6">
    <source>
        <dbReference type="Proteomes" id="UP000199073"/>
    </source>
</evidence>
<dbReference type="STRING" id="91360.SAMN05660330_00071"/>